<sequence>MRLTGIGGGDDGAAGEVAVELVLPGRLVEGVHGVCGVGVQGVGRQARPAVLDRLAVHLPAAAHVVYVRLKSRVAS</sequence>
<name>A0A426ZZ64_ENSVE</name>
<dbReference type="Proteomes" id="UP000287651">
    <property type="component" value="Unassembled WGS sequence"/>
</dbReference>
<proteinExistence type="predicted"/>
<dbReference type="AlphaFoldDB" id="A0A426ZZ64"/>
<dbReference type="EMBL" id="AMZH03004404">
    <property type="protein sequence ID" value="RRT69248.1"/>
    <property type="molecule type" value="Genomic_DNA"/>
</dbReference>
<feature type="non-terminal residue" evidence="1">
    <location>
        <position position="75"/>
    </location>
</feature>
<protein>
    <submittedName>
        <fullName evidence="1">Uncharacterized protein</fullName>
    </submittedName>
</protein>
<evidence type="ECO:0000313" key="1">
    <source>
        <dbReference type="EMBL" id="RRT69248.1"/>
    </source>
</evidence>
<gene>
    <name evidence="1" type="ORF">B296_00025892</name>
</gene>
<comment type="caution">
    <text evidence="1">The sequence shown here is derived from an EMBL/GenBank/DDBJ whole genome shotgun (WGS) entry which is preliminary data.</text>
</comment>
<reference evidence="1 2" key="1">
    <citation type="journal article" date="2014" name="Agronomy (Basel)">
        <title>A Draft Genome Sequence for Ensete ventricosum, the Drought-Tolerant Tree Against Hunger.</title>
        <authorList>
            <person name="Harrison J."/>
            <person name="Moore K.A."/>
            <person name="Paszkiewicz K."/>
            <person name="Jones T."/>
            <person name="Grant M."/>
            <person name="Ambacheew D."/>
            <person name="Muzemil S."/>
            <person name="Studholme D.J."/>
        </authorList>
    </citation>
    <scope>NUCLEOTIDE SEQUENCE [LARGE SCALE GENOMIC DNA]</scope>
</reference>
<accession>A0A426ZZ64</accession>
<organism evidence="1 2">
    <name type="scientific">Ensete ventricosum</name>
    <name type="common">Abyssinian banana</name>
    <name type="synonym">Musa ensete</name>
    <dbReference type="NCBI Taxonomy" id="4639"/>
    <lineage>
        <taxon>Eukaryota</taxon>
        <taxon>Viridiplantae</taxon>
        <taxon>Streptophyta</taxon>
        <taxon>Embryophyta</taxon>
        <taxon>Tracheophyta</taxon>
        <taxon>Spermatophyta</taxon>
        <taxon>Magnoliopsida</taxon>
        <taxon>Liliopsida</taxon>
        <taxon>Zingiberales</taxon>
        <taxon>Musaceae</taxon>
        <taxon>Ensete</taxon>
    </lineage>
</organism>
<evidence type="ECO:0000313" key="2">
    <source>
        <dbReference type="Proteomes" id="UP000287651"/>
    </source>
</evidence>